<evidence type="ECO:0008006" key="2">
    <source>
        <dbReference type="Google" id="ProtNLM"/>
    </source>
</evidence>
<gene>
    <name evidence="1" type="ORF">SDC9_40164</name>
</gene>
<protein>
    <recommendedName>
        <fullName evidence="2">DUF4258 domain-containing protein</fullName>
    </recommendedName>
</protein>
<name>A0A644VRR3_9ZZZZ</name>
<dbReference type="EMBL" id="VSSQ01000411">
    <property type="protein sequence ID" value="MPL94016.1"/>
    <property type="molecule type" value="Genomic_DNA"/>
</dbReference>
<proteinExistence type="predicted"/>
<organism evidence="1">
    <name type="scientific">bioreactor metagenome</name>
    <dbReference type="NCBI Taxonomy" id="1076179"/>
    <lineage>
        <taxon>unclassified sequences</taxon>
        <taxon>metagenomes</taxon>
        <taxon>ecological metagenomes</taxon>
    </lineage>
</organism>
<dbReference type="AlphaFoldDB" id="A0A644VRR3"/>
<sequence>MDFVYSKHALIQIELRNLPVSAVEDVLRNPDRIINDVADVLVYQKVVIEAGKSYLYRVFVNASKTPGMVITAYRTSKTDKYENKI</sequence>
<dbReference type="Pfam" id="PF14076">
    <property type="entry name" value="DUF4258"/>
    <property type="match status" value="1"/>
</dbReference>
<accession>A0A644VRR3</accession>
<comment type="caution">
    <text evidence="1">The sequence shown here is derived from an EMBL/GenBank/DDBJ whole genome shotgun (WGS) entry which is preliminary data.</text>
</comment>
<evidence type="ECO:0000313" key="1">
    <source>
        <dbReference type="EMBL" id="MPL94016.1"/>
    </source>
</evidence>
<dbReference type="InterPro" id="IPR025354">
    <property type="entry name" value="DUF4258"/>
</dbReference>
<reference evidence="1" key="1">
    <citation type="submission" date="2019-08" db="EMBL/GenBank/DDBJ databases">
        <authorList>
            <person name="Kucharzyk K."/>
            <person name="Murdoch R.W."/>
            <person name="Higgins S."/>
            <person name="Loffler F."/>
        </authorList>
    </citation>
    <scope>NUCLEOTIDE SEQUENCE</scope>
</reference>